<evidence type="ECO:0008006" key="4">
    <source>
        <dbReference type="Google" id="ProtNLM"/>
    </source>
</evidence>
<gene>
    <name evidence="2" type="ORF">LSAT_V11C400176300</name>
</gene>
<dbReference type="AlphaFoldDB" id="A0A9R1VZK9"/>
<dbReference type="Proteomes" id="UP000235145">
    <property type="component" value="Unassembled WGS sequence"/>
</dbReference>
<accession>A0A9R1VZK9</accession>
<evidence type="ECO:0000313" key="3">
    <source>
        <dbReference type="Proteomes" id="UP000235145"/>
    </source>
</evidence>
<keyword evidence="3" id="KW-1185">Reference proteome</keyword>
<dbReference type="CDD" id="cd01647">
    <property type="entry name" value="RT_LTR"/>
    <property type="match status" value="1"/>
</dbReference>
<dbReference type="EMBL" id="NBSK02000004">
    <property type="protein sequence ID" value="KAJ0213506.1"/>
    <property type="molecule type" value="Genomic_DNA"/>
</dbReference>
<reference evidence="2 3" key="1">
    <citation type="journal article" date="2017" name="Nat. Commun.">
        <title>Genome assembly with in vitro proximity ligation data and whole-genome triplication in lettuce.</title>
        <authorList>
            <person name="Reyes-Chin-Wo S."/>
            <person name="Wang Z."/>
            <person name="Yang X."/>
            <person name="Kozik A."/>
            <person name="Arikit S."/>
            <person name="Song C."/>
            <person name="Xia L."/>
            <person name="Froenicke L."/>
            <person name="Lavelle D.O."/>
            <person name="Truco M.J."/>
            <person name="Xia R."/>
            <person name="Zhu S."/>
            <person name="Xu C."/>
            <person name="Xu H."/>
            <person name="Xu X."/>
            <person name="Cox K."/>
            <person name="Korf I."/>
            <person name="Meyers B.C."/>
            <person name="Michelmore R.W."/>
        </authorList>
    </citation>
    <scope>NUCLEOTIDE SEQUENCE [LARGE SCALE GENOMIC DNA]</scope>
    <source>
        <strain evidence="3">cv. Salinas</strain>
        <tissue evidence="2">Seedlings</tissue>
    </source>
</reference>
<feature type="compositionally biased region" description="Basic and acidic residues" evidence="1">
    <location>
        <begin position="1"/>
        <end position="27"/>
    </location>
</feature>
<organism evidence="2 3">
    <name type="scientific">Lactuca sativa</name>
    <name type="common">Garden lettuce</name>
    <dbReference type="NCBI Taxonomy" id="4236"/>
    <lineage>
        <taxon>Eukaryota</taxon>
        <taxon>Viridiplantae</taxon>
        <taxon>Streptophyta</taxon>
        <taxon>Embryophyta</taxon>
        <taxon>Tracheophyta</taxon>
        <taxon>Spermatophyta</taxon>
        <taxon>Magnoliopsida</taxon>
        <taxon>eudicotyledons</taxon>
        <taxon>Gunneridae</taxon>
        <taxon>Pentapetalae</taxon>
        <taxon>asterids</taxon>
        <taxon>campanulids</taxon>
        <taxon>Asterales</taxon>
        <taxon>Asteraceae</taxon>
        <taxon>Cichorioideae</taxon>
        <taxon>Cichorieae</taxon>
        <taxon>Lactucinae</taxon>
        <taxon>Lactuca</taxon>
    </lineage>
</organism>
<evidence type="ECO:0000256" key="1">
    <source>
        <dbReference type="SAM" id="MobiDB-lite"/>
    </source>
</evidence>
<dbReference type="Gene3D" id="3.30.70.270">
    <property type="match status" value="1"/>
</dbReference>
<feature type="region of interest" description="Disordered" evidence="1">
    <location>
        <begin position="1"/>
        <end position="35"/>
    </location>
</feature>
<dbReference type="PANTHER" id="PTHR24559">
    <property type="entry name" value="TRANSPOSON TY3-I GAG-POL POLYPROTEIN"/>
    <property type="match status" value="1"/>
</dbReference>
<dbReference type="Gene3D" id="3.10.10.10">
    <property type="entry name" value="HIV Type 1 Reverse Transcriptase, subunit A, domain 1"/>
    <property type="match status" value="1"/>
</dbReference>
<protein>
    <recommendedName>
        <fullName evidence="4">Reverse transcriptase domain-containing protein</fullName>
    </recommendedName>
</protein>
<proteinExistence type="predicted"/>
<evidence type="ECO:0000313" key="2">
    <source>
        <dbReference type="EMBL" id="KAJ0213506.1"/>
    </source>
</evidence>
<comment type="caution">
    <text evidence="2">The sequence shown here is derived from an EMBL/GenBank/DDBJ whole genome shotgun (WGS) entry which is preliminary data.</text>
</comment>
<name>A0A9R1VZK9_LACSA</name>
<dbReference type="InterPro" id="IPR043128">
    <property type="entry name" value="Rev_trsase/Diguanyl_cyclase"/>
</dbReference>
<dbReference type="PANTHER" id="PTHR24559:SF444">
    <property type="entry name" value="REVERSE TRANSCRIPTASE DOMAIN-CONTAINING PROTEIN"/>
    <property type="match status" value="1"/>
</dbReference>
<dbReference type="SUPFAM" id="SSF56672">
    <property type="entry name" value="DNA/RNA polymerases"/>
    <property type="match status" value="1"/>
</dbReference>
<dbReference type="InterPro" id="IPR053134">
    <property type="entry name" value="RNA-dir_DNA_polymerase"/>
</dbReference>
<dbReference type="InterPro" id="IPR043502">
    <property type="entry name" value="DNA/RNA_pol_sf"/>
</dbReference>
<sequence>MLLEDVKPLTPRERSHVAQKDGERKEASSSAEEENVVVNPKYTEQMIHVESQFPNHLKAGAEDIAGIPRYIIECLLNINHVYVLIKHNKRGMEKERNVRVNKEVEDLVEVRVVRATQLPKWIVNPILVKRKGDGTMRMCVNFMDLNKACPKDSYPLLEIEQNIESLGGYKWKSFLDAYKGDYLVQMAKEDENKIAFHTEKGTYCYRKMSFILRNVGATYQRLSKEDQTFLEDVEETLVRLQETNMKLNPKKCVFGSQKGKFLGHIITTYITKVNYAKVQAMINMRILKLIKYVQSLNVDEAFVMFKKHMQTLPTLTSLRVNYLKAMSTVLIAERGKKQVHVYFFSRVIHGVELNYS</sequence>